<comment type="caution">
    <text evidence="10">Lacks conserved residue(s) required for the propagation of feature annotation.</text>
</comment>
<dbReference type="PANTHER" id="PTHR21015">
    <property type="entry name" value="UDP-N-ACETYLGLUCOSAMINE--N-ACETYLMURAMYL-(PENTAPEPTIDE) PYROPHOSPHORYL-UNDECAPRENOL N-ACETYLGLUCOSAMINE TRANSFERASE 1"/>
    <property type="match status" value="1"/>
</dbReference>
<dbReference type="GO" id="GO:0005975">
    <property type="term" value="P:carbohydrate metabolic process"/>
    <property type="evidence" value="ECO:0007669"/>
    <property type="project" value="InterPro"/>
</dbReference>
<dbReference type="GO" id="GO:0008360">
    <property type="term" value="P:regulation of cell shape"/>
    <property type="evidence" value="ECO:0007669"/>
    <property type="project" value="UniProtKB-KW"/>
</dbReference>
<evidence type="ECO:0000259" key="12">
    <source>
        <dbReference type="Pfam" id="PF04101"/>
    </source>
</evidence>
<dbReference type="PANTHER" id="PTHR21015:SF22">
    <property type="entry name" value="GLYCOSYLTRANSFERASE"/>
    <property type="match status" value="1"/>
</dbReference>
<dbReference type="GO" id="GO:0051301">
    <property type="term" value="P:cell division"/>
    <property type="evidence" value="ECO:0007669"/>
    <property type="project" value="UniProtKB-KW"/>
</dbReference>
<proteinExistence type="inferred from homology"/>
<accession>A0A1I3BWC7</accession>
<dbReference type="NCBIfam" id="TIGR01133">
    <property type="entry name" value="murG"/>
    <property type="match status" value="1"/>
</dbReference>
<keyword evidence="2 10" id="KW-0132">Cell division</keyword>
<keyword evidence="4 10" id="KW-0808">Transferase</keyword>
<evidence type="ECO:0000313" key="13">
    <source>
        <dbReference type="EMBL" id="SFH66585.1"/>
    </source>
</evidence>
<comment type="function">
    <text evidence="10">Cell wall formation. Catalyzes the transfer of a GlcNAc subunit on undecaprenyl-pyrophosphoryl-MurNAc-pentapeptide (lipid intermediate I) to form undecaprenyl-pyrophosphoryl-MurNAc-(pentapeptide)GlcNAc (lipid intermediate II).</text>
</comment>
<comment type="subcellular location">
    <subcellularLocation>
        <location evidence="10">Cell membrane</location>
        <topology evidence="10">Peripheral membrane protein</topology>
        <orientation evidence="10">Cytoplasmic side</orientation>
    </subcellularLocation>
</comment>
<evidence type="ECO:0000256" key="9">
    <source>
        <dbReference type="ARBA" id="ARBA00023316"/>
    </source>
</evidence>
<dbReference type="Pfam" id="PF03033">
    <property type="entry name" value="Glyco_transf_28"/>
    <property type="match status" value="1"/>
</dbReference>
<keyword evidence="1 10" id="KW-1003">Cell membrane</keyword>
<dbReference type="InterPro" id="IPR007235">
    <property type="entry name" value="Glyco_trans_28_C"/>
</dbReference>
<feature type="binding site" evidence="10">
    <location>
        <position position="295"/>
    </location>
    <ligand>
        <name>UDP-N-acetyl-alpha-D-glucosamine</name>
        <dbReference type="ChEBI" id="CHEBI:57705"/>
    </ligand>
</feature>
<evidence type="ECO:0000256" key="5">
    <source>
        <dbReference type="ARBA" id="ARBA00022960"/>
    </source>
</evidence>
<dbReference type="OrthoDB" id="9808936at2"/>
<feature type="domain" description="Glycosyltransferase family 28 N-terminal" evidence="11">
    <location>
        <begin position="3"/>
        <end position="143"/>
    </location>
</feature>
<feature type="domain" description="Glycosyl transferase family 28 C-terminal" evidence="12">
    <location>
        <begin position="190"/>
        <end position="354"/>
    </location>
</feature>
<dbReference type="InterPro" id="IPR004276">
    <property type="entry name" value="GlycoTrans_28_N"/>
</dbReference>
<organism evidence="13 14">
    <name type="scientific">Pisciglobus halotolerans</name>
    <dbReference type="NCBI Taxonomy" id="745365"/>
    <lineage>
        <taxon>Bacteria</taxon>
        <taxon>Bacillati</taxon>
        <taxon>Bacillota</taxon>
        <taxon>Bacilli</taxon>
        <taxon>Lactobacillales</taxon>
        <taxon>Carnobacteriaceae</taxon>
    </lineage>
</organism>
<protein>
    <recommendedName>
        <fullName evidence="10">UDP-N-acetylglucosamine--N-acetylmuramyl-(pentapeptide) pyrophosphoryl-undecaprenol N-acetylglucosamine transferase</fullName>
        <ecNumber evidence="10">2.4.1.227</ecNumber>
    </recommendedName>
    <alternativeName>
        <fullName evidence="10">Undecaprenyl-PP-MurNAc-pentapeptide-UDPGlcNAc GlcNAc transferase</fullName>
    </alternativeName>
</protein>
<dbReference type="CDD" id="cd03785">
    <property type="entry name" value="GT28_MurG"/>
    <property type="match status" value="1"/>
</dbReference>
<keyword evidence="9 10" id="KW-0961">Cell wall biogenesis/degradation</keyword>
<evidence type="ECO:0000256" key="2">
    <source>
        <dbReference type="ARBA" id="ARBA00022618"/>
    </source>
</evidence>
<dbReference type="Gene3D" id="3.40.50.2000">
    <property type="entry name" value="Glycogen Phosphorylase B"/>
    <property type="match status" value="2"/>
</dbReference>
<dbReference type="GO" id="GO:0050511">
    <property type="term" value="F:undecaprenyldiphospho-muramoylpentapeptide beta-N-acetylglucosaminyltransferase activity"/>
    <property type="evidence" value="ECO:0007669"/>
    <property type="project" value="UniProtKB-UniRule"/>
</dbReference>
<feature type="binding site" evidence="10">
    <location>
        <position position="124"/>
    </location>
    <ligand>
        <name>UDP-N-acetyl-alpha-D-glucosamine</name>
        <dbReference type="ChEBI" id="CHEBI:57705"/>
    </ligand>
</feature>
<evidence type="ECO:0000313" key="14">
    <source>
        <dbReference type="Proteomes" id="UP000198668"/>
    </source>
</evidence>
<evidence type="ECO:0000259" key="11">
    <source>
        <dbReference type="Pfam" id="PF03033"/>
    </source>
</evidence>
<feature type="binding site" evidence="10">
    <location>
        <begin position="10"/>
        <end position="12"/>
    </location>
    <ligand>
        <name>UDP-N-acetyl-alpha-D-glucosamine</name>
        <dbReference type="ChEBI" id="CHEBI:57705"/>
    </ligand>
</feature>
<keyword evidence="3 10" id="KW-0328">Glycosyltransferase</keyword>
<evidence type="ECO:0000256" key="8">
    <source>
        <dbReference type="ARBA" id="ARBA00023306"/>
    </source>
</evidence>
<comment type="catalytic activity">
    <reaction evidence="10">
        <text>Mur2Ac(oyl-L-Ala-gamma-D-Glu-L-Lys-D-Ala-D-Ala)-di-trans,octa-cis-undecaprenyl diphosphate + UDP-N-acetyl-alpha-D-glucosamine = beta-D-GlcNAc-(1-&gt;4)-Mur2Ac(oyl-L-Ala-gamma-D-Glu-L-Lys-D-Ala-D-Ala)-di-trans,octa-cis-undecaprenyl diphosphate + UDP + H(+)</text>
        <dbReference type="Rhea" id="RHEA:23192"/>
        <dbReference type="ChEBI" id="CHEBI:15378"/>
        <dbReference type="ChEBI" id="CHEBI:57705"/>
        <dbReference type="ChEBI" id="CHEBI:58223"/>
        <dbReference type="ChEBI" id="CHEBI:60032"/>
        <dbReference type="ChEBI" id="CHEBI:60033"/>
        <dbReference type="EC" id="2.4.1.227"/>
    </reaction>
</comment>
<evidence type="ECO:0000256" key="4">
    <source>
        <dbReference type="ARBA" id="ARBA00022679"/>
    </source>
</evidence>
<name>A0A1I3BWC7_9LACT</name>
<feature type="binding site" evidence="10">
    <location>
        <position position="250"/>
    </location>
    <ligand>
        <name>UDP-N-acetyl-alpha-D-glucosamine</name>
        <dbReference type="ChEBI" id="CHEBI:57705"/>
    </ligand>
</feature>
<comment type="pathway">
    <text evidence="10">Cell wall biogenesis; peptidoglycan biosynthesis.</text>
</comment>
<keyword evidence="7 10" id="KW-0472">Membrane</keyword>
<evidence type="ECO:0000256" key="6">
    <source>
        <dbReference type="ARBA" id="ARBA00022984"/>
    </source>
</evidence>
<feature type="binding site" evidence="10">
    <location>
        <position position="197"/>
    </location>
    <ligand>
        <name>UDP-N-acetyl-alpha-D-glucosamine</name>
        <dbReference type="ChEBI" id="CHEBI:57705"/>
    </ligand>
</feature>
<dbReference type="UniPathway" id="UPA00219"/>
<reference evidence="13 14" key="1">
    <citation type="submission" date="2016-10" db="EMBL/GenBank/DDBJ databases">
        <authorList>
            <person name="de Groot N.N."/>
        </authorList>
    </citation>
    <scope>NUCLEOTIDE SEQUENCE [LARGE SCALE GENOMIC DNA]</scope>
    <source>
        <strain evidence="13 14">DSM 27630</strain>
    </source>
</reference>
<keyword evidence="8 10" id="KW-0131">Cell cycle</keyword>
<dbReference type="InterPro" id="IPR006009">
    <property type="entry name" value="GlcNAc_MurG"/>
</dbReference>
<dbReference type="EMBL" id="FOQE01000010">
    <property type="protein sequence ID" value="SFH66585.1"/>
    <property type="molecule type" value="Genomic_DNA"/>
</dbReference>
<dbReference type="Proteomes" id="UP000198668">
    <property type="component" value="Unassembled WGS sequence"/>
</dbReference>
<dbReference type="AlphaFoldDB" id="A0A1I3BWC7"/>
<dbReference type="RefSeq" id="WP_092091949.1">
    <property type="nucleotide sequence ID" value="NZ_FOQE01000010.1"/>
</dbReference>
<sequence>MKVLLSGGGTGGHIYPALALLRQIKKEDPTAEFLYVGTERGLESRIVPEAGVAFKAVKVEGFKRSLSWDNVQTILLFIKAIKESKKIIQSFQPDVVIGTGGYVCAPVVYAAAKQHIPTIVHEQNSVAGVTNKFLARYTDKIAICFEEAKHAFSSYEEKVVYTGNPRAQEVAGIATSSVLAEYQLDPAIPTVLIFGGSRGAKPINQAFIEALSQLNEKHYQVLYATGEVHFEKIKSEIGDTAKNISVVPYISNMPEVFANVSLVVSRSGATTLAELTALGLPSILIPSPYVTNDHQTRNAESLVKKGAAKMITEKELTPNTFVSAIDELMLNEANRAEMAVQAKEMGVPDAADRLIGLIKELQ</sequence>
<keyword evidence="14" id="KW-1185">Reference proteome</keyword>
<evidence type="ECO:0000256" key="10">
    <source>
        <dbReference type="HAMAP-Rule" id="MF_00033"/>
    </source>
</evidence>
<gene>
    <name evidence="10" type="primary">murG</name>
    <name evidence="13" type="ORF">SAMN04489868_11044</name>
</gene>
<evidence type="ECO:0000256" key="7">
    <source>
        <dbReference type="ARBA" id="ARBA00023136"/>
    </source>
</evidence>
<dbReference type="HAMAP" id="MF_00033">
    <property type="entry name" value="MurG"/>
    <property type="match status" value="1"/>
</dbReference>
<keyword evidence="6 10" id="KW-0573">Peptidoglycan synthesis</keyword>
<evidence type="ECO:0000256" key="1">
    <source>
        <dbReference type="ARBA" id="ARBA00022475"/>
    </source>
</evidence>
<evidence type="ECO:0000256" key="3">
    <source>
        <dbReference type="ARBA" id="ARBA00022676"/>
    </source>
</evidence>
<dbReference type="GO" id="GO:0071555">
    <property type="term" value="P:cell wall organization"/>
    <property type="evidence" value="ECO:0007669"/>
    <property type="project" value="UniProtKB-KW"/>
</dbReference>
<dbReference type="GO" id="GO:0009252">
    <property type="term" value="P:peptidoglycan biosynthetic process"/>
    <property type="evidence" value="ECO:0007669"/>
    <property type="project" value="UniProtKB-UniRule"/>
</dbReference>
<keyword evidence="5 10" id="KW-0133">Cell shape</keyword>
<dbReference type="EC" id="2.4.1.227" evidence="10"/>
<dbReference type="SUPFAM" id="SSF53756">
    <property type="entry name" value="UDP-Glycosyltransferase/glycogen phosphorylase"/>
    <property type="match status" value="1"/>
</dbReference>
<dbReference type="Pfam" id="PF04101">
    <property type="entry name" value="Glyco_tran_28_C"/>
    <property type="match status" value="1"/>
</dbReference>
<dbReference type="GO" id="GO:0005886">
    <property type="term" value="C:plasma membrane"/>
    <property type="evidence" value="ECO:0007669"/>
    <property type="project" value="UniProtKB-SubCell"/>
</dbReference>
<comment type="similarity">
    <text evidence="10">Belongs to the glycosyltransferase 28 family. MurG subfamily.</text>
</comment>